<name>G4U0V5_SERID</name>
<dbReference type="InParanoid" id="G4U0V5"/>
<evidence type="ECO:0000313" key="2">
    <source>
        <dbReference type="Proteomes" id="UP000007148"/>
    </source>
</evidence>
<sequence length="186" mass="21360">MIHLNTDLSFKINEEKKRAMPHLQTLRSMSKDIAANPIGEDSKAEDKPSKWIASSSRLAHFHRDFIKAKRNNDSYKSWICLINVALALLKELDLDGVKKPNPADIIMKRCIYGEEDWIQCSSTSLWLKKPTYLVEPNQWVGRRLLPKSNLKRKIQGRLSLQQSIGRIYFTAVSTNTPSPVAWIRLS</sequence>
<evidence type="ECO:0000313" key="1">
    <source>
        <dbReference type="EMBL" id="CCA77198.1"/>
    </source>
</evidence>
<proteinExistence type="predicted"/>
<organism evidence="1 2">
    <name type="scientific">Serendipita indica (strain DSM 11827)</name>
    <name type="common">Root endophyte fungus</name>
    <name type="synonym">Piriformospora indica</name>
    <dbReference type="NCBI Taxonomy" id="1109443"/>
    <lineage>
        <taxon>Eukaryota</taxon>
        <taxon>Fungi</taxon>
        <taxon>Dikarya</taxon>
        <taxon>Basidiomycota</taxon>
        <taxon>Agaricomycotina</taxon>
        <taxon>Agaricomycetes</taxon>
        <taxon>Sebacinales</taxon>
        <taxon>Serendipitaceae</taxon>
        <taxon>Serendipita</taxon>
    </lineage>
</organism>
<keyword evidence="2" id="KW-1185">Reference proteome</keyword>
<dbReference type="AlphaFoldDB" id="G4U0V5"/>
<dbReference type="EMBL" id="CAFZ01001359">
    <property type="protein sequence ID" value="CCA77198.1"/>
    <property type="molecule type" value="Genomic_DNA"/>
</dbReference>
<protein>
    <submittedName>
        <fullName evidence="1">Uncharacterized protein</fullName>
    </submittedName>
</protein>
<comment type="caution">
    <text evidence="1">The sequence shown here is derived from an EMBL/GenBank/DDBJ whole genome shotgun (WGS) entry which is preliminary data.</text>
</comment>
<reference evidence="1 2" key="1">
    <citation type="journal article" date="2011" name="PLoS Pathog.">
        <title>Endophytic Life Strategies Decoded by Genome and Transcriptome Analyses of the Mutualistic Root Symbiont Piriformospora indica.</title>
        <authorList>
            <person name="Zuccaro A."/>
            <person name="Lahrmann U."/>
            <person name="Guldener U."/>
            <person name="Langen G."/>
            <person name="Pfiffi S."/>
            <person name="Biedenkopf D."/>
            <person name="Wong P."/>
            <person name="Samans B."/>
            <person name="Grimm C."/>
            <person name="Basiewicz M."/>
            <person name="Murat C."/>
            <person name="Martin F."/>
            <person name="Kogel K.H."/>
        </authorList>
    </citation>
    <scope>NUCLEOTIDE SEQUENCE [LARGE SCALE GENOMIC DNA]</scope>
    <source>
        <strain evidence="1 2">DSM 11827</strain>
    </source>
</reference>
<dbReference type="Proteomes" id="UP000007148">
    <property type="component" value="Unassembled WGS sequence"/>
</dbReference>
<dbReference type="HOGENOM" id="CLU_1454954_0_0_1"/>
<accession>G4U0V5</accession>
<gene>
    <name evidence="1" type="ORF">PIIN_11180</name>
</gene>